<name>A0A444JEE6_9BACT</name>
<comment type="pathway">
    <text evidence="2 13">tRNA modification; tRNA-queuosine biosynthesis.</text>
</comment>
<evidence type="ECO:0000256" key="13">
    <source>
        <dbReference type="HAMAP-Rule" id="MF_00113"/>
    </source>
</evidence>
<keyword evidence="6 13" id="KW-0949">S-adenosyl-L-methionine</keyword>
<evidence type="ECO:0000256" key="6">
    <source>
        <dbReference type="ARBA" id="ARBA00022691"/>
    </source>
</evidence>
<keyword evidence="14" id="KW-0328">Glycosyltransferase</keyword>
<comment type="caution">
    <text evidence="14">The sequence shown here is derived from an EMBL/GenBank/DDBJ whole genome shotgun (WGS) entry which is preliminary data.</text>
</comment>
<evidence type="ECO:0000256" key="8">
    <source>
        <dbReference type="ARBA" id="ARBA00052751"/>
    </source>
</evidence>
<dbReference type="GO" id="GO:0008616">
    <property type="term" value="P:tRNA queuosine(34) biosynthetic process"/>
    <property type="evidence" value="ECO:0007669"/>
    <property type="project" value="UniProtKB-UniRule"/>
</dbReference>
<dbReference type="InterPro" id="IPR042119">
    <property type="entry name" value="QueA_dom2"/>
</dbReference>
<dbReference type="InterPro" id="IPR042118">
    <property type="entry name" value="QueA_dom1"/>
</dbReference>
<dbReference type="Gene3D" id="2.40.10.240">
    <property type="entry name" value="QueA-like"/>
    <property type="match status" value="1"/>
</dbReference>
<evidence type="ECO:0000256" key="10">
    <source>
        <dbReference type="ARBA" id="ARBA00066503"/>
    </source>
</evidence>
<dbReference type="HAMAP" id="MF_00113">
    <property type="entry name" value="QueA"/>
    <property type="match status" value="1"/>
</dbReference>
<evidence type="ECO:0000256" key="2">
    <source>
        <dbReference type="ARBA" id="ARBA00004691"/>
    </source>
</evidence>
<dbReference type="NCBIfam" id="NF001140">
    <property type="entry name" value="PRK00147.1"/>
    <property type="match status" value="1"/>
</dbReference>
<gene>
    <name evidence="13" type="primary">queA</name>
    <name evidence="14" type="ORF">VU01_11332</name>
</gene>
<keyword evidence="15" id="KW-1185">Reference proteome</keyword>
<dbReference type="PANTHER" id="PTHR30307:SF0">
    <property type="entry name" value="S-ADENOSYLMETHIONINE:TRNA RIBOSYLTRANSFERASE-ISOMERASE"/>
    <property type="match status" value="1"/>
</dbReference>
<dbReference type="EMBL" id="MTKS01000133">
    <property type="protein sequence ID" value="RWX51455.1"/>
    <property type="molecule type" value="Genomic_DNA"/>
</dbReference>
<dbReference type="InterPro" id="IPR036100">
    <property type="entry name" value="QueA_sf"/>
</dbReference>
<dbReference type="Proteomes" id="UP000288892">
    <property type="component" value="Unassembled WGS sequence"/>
</dbReference>
<comment type="similarity">
    <text evidence="9 13">Belongs to the QueA family.</text>
</comment>
<dbReference type="PANTHER" id="PTHR30307">
    <property type="entry name" value="S-ADENOSYLMETHIONINE:TRNA RIBOSYLTRANSFERASE-ISOMERASE"/>
    <property type="match status" value="1"/>
</dbReference>
<protein>
    <recommendedName>
        <fullName evidence="11 13">S-adenosylmethionine:tRNA ribosyltransferase-isomerase</fullName>
        <ecNumber evidence="10 13">2.4.99.17</ecNumber>
    </recommendedName>
    <alternativeName>
        <fullName evidence="12 13">Queuosine biosynthesis protein QueA</fullName>
    </alternativeName>
</protein>
<reference evidence="14 15" key="1">
    <citation type="submission" date="2017-01" db="EMBL/GenBank/DDBJ databases">
        <title>The cable genome- insights into the physiology and evolution of filamentous bacteria capable of sulfide oxidation via long distance electron transfer.</title>
        <authorList>
            <person name="Schreiber L."/>
            <person name="Bjerg J.T."/>
            <person name="Boggild A."/>
            <person name="Van De Vossenberg J."/>
            <person name="Meysman F."/>
            <person name="Nielsen L.P."/>
            <person name="Schramm A."/>
            <person name="Kjeldsen K.U."/>
        </authorList>
    </citation>
    <scope>NUCLEOTIDE SEQUENCE [LARGE SCALE GENOMIC DNA]</scope>
    <source>
        <strain evidence="14">A5</strain>
    </source>
</reference>
<dbReference type="EC" id="2.4.99.17" evidence="10 13"/>
<dbReference type="AlphaFoldDB" id="A0A444JEE6"/>
<organism evidence="14 15">
    <name type="scientific">Candidatus Electrothrix marina</name>
    <dbReference type="NCBI Taxonomy" id="1859130"/>
    <lineage>
        <taxon>Bacteria</taxon>
        <taxon>Pseudomonadati</taxon>
        <taxon>Thermodesulfobacteriota</taxon>
        <taxon>Desulfobulbia</taxon>
        <taxon>Desulfobulbales</taxon>
        <taxon>Desulfobulbaceae</taxon>
        <taxon>Candidatus Electrothrix</taxon>
    </lineage>
</organism>
<evidence type="ECO:0000256" key="4">
    <source>
        <dbReference type="ARBA" id="ARBA00022490"/>
    </source>
</evidence>
<evidence type="ECO:0000256" key="12">
    <source>
        <dbReference type="ARBA" id="ARBA00076160"/>
    </source>
</evidence>
<keyword evidence="14" id="KW-0413">Isomerase</keyword>
<evidence type="ECO:0000313" key="15">
    <source>
        <dbReference type="Proteomes" id="UP000288892"/>
    </source>
</evidence>
<dbReference type="UniPathway" id="UPA00392"/>
<evidence type="ECO:0000313" key="14">
    <source>
        <dbReference type="EMBL" id="RWX51455.1"/>
    </source>
</evidence>
<sequence>MSEECNDTAEDAAQEIYRLSSYDYPLPEDQIAQQPAKQRDQSRLLVLDCVNNSRHHTQFETLCELISPGDLLVVNNTKVFPARLFGHKETGGKIEMLLLHFPAPVKQENGVCQATTPALIKSSKRPKPGSVLHFSDALQAKVEALLPDGKAEVSLFYPAHADLEQLLEKHGEIPLPPYIRRPEGSTTEDAQRYQTNYARYIGSVAAPTAGLHLSNPLIEKLKDAGIGFAEVTLHVGYGTFAPVRCEDIRDHTLHKELIRVPEETAEAINTTRENGGRIWAVGTTTARTLEFAAEYADKKGRLQPIEDLCGLYMYPGYRFKIVDNLITNFHLPKSSLLFLVAALAGKKRVLEAYGEAVEQGYRFFSYGDAMVIITRK</sequence>
<proteinExistence type="inferred from homology"/>
<dbReference type="SUPFAM" id="SSF111337">
    <property type="entry name" value="QueA-like"/>
    <property type="match status" value="1"/>
</dbReference>
<dbReference type="Pfam" id="PF02547">
    <property type="entry name" value="Queuosine_synth"/>
    <property type="match status" value="1"/>
</dbReference>
<keyword evidence="5 13" id="KW-0808">Transferase</keyword>
<comment type="catalytic activity">
    <reaction evidence="8 13">
        <text>7-aminomethyl-7-carbaguanosine(34) in tRNA + S-adenosyl-L-methionine = epoxyqueuosine(34) in tRNA + adenine + L-methionine + 2 H(+)</text>
        <dbReference type="Rhea" id="RHEA:32155"/>
        <dbReference type="Rhea" id="RHEA-COMP:10342"/>
        <dbReference type="Rhea" id="RHEA-COMP:18582"/>
        <dbReference type="ChEBI" id="CHEBI:15378"/>
        <dbReference type="ChEBI" id="CHEBI:16708"/>
        <dbReference type="ChEBI" id="CHEBI:57844"/>
        <dbReference type="ChEBI" id="CHEBI:59789"/>
        <dbReference type="ChEBI" id="CHEBI:82833"/>
        <dbReference type="ChEBI" id="CHEBI:194443"/>
        <dbReference type="EC" id="2.4.99.17"/>
    </reaction>
</comment>
<evidence type="ECO:0000256" key="5">
    <source>
        <dbReference type="ARBA" id="ARBA00022679"/>
    </source>
</evidence>
<dbReference type="InterPro" id="IPR003699">
    <property type="entry name" value="QueA"/>
</dbReference>
<dbReference type="GO" id="GO:0005737">
    <property type="term" value="C:cytoplasm"/>
    <property type="evidence" value="ECO:0007669"/>
    <property type="project" value="UniProtKB-SubCell"/>
</dbReference>
<comment type="subcellular location">
    <subcellularLocation>
        <location evidence="1 13">Cytoplasm</location>
    </subcellularLocation>
</comment>
<comment type="subunit">
    <text evidence="3 13">Monomer.</text>
</comment>
<evidence type="ECO:0000256" key="3">
    <source>
        <dbReference type="ARBA" id="ARBA00011245"/>
    </source>
</evidence>
<evidence type="ECO:0000256" key="9">
    <source>
        <dbReference type="ARBA" id="ARBA00061210"/>
    </source>
</evidence>
<accession>A0A444JEE6</accession>
<keyword evidence="4 13" id="KW-0963">Cytoplasm</keyword>
<dbReference type="NCBIfam" id="TIGR00113">
    <property type="entry name" value="queA"/>
    <property type="match status" value="1"/>
</dbReference>
<evidence type="ECO:0000256" key="11">
    <source>
        <dbReference type="ARBA" id="ARBA00069325"/>
    </source>
</evidence>
<evidence type="ECO:0000256" key="7">
    <source>
        <dbReference type="ARBA" id="ARBA00022785"/>
    </source>
</evidence>
<comment type="function">
    <text evidence="13">Transfers and isomerizes the ribose moiety from AdoMet to the 7-aminomethyl group of 7-deazaguanine (preQ1-tRNA) to give epoxyqueuosine (oQ-tRNA).</text>
</comment>
<dbReference type="GO" id="GO:0051075">
    <property type="term" value="F:S-adenosylmethionine:tRNA ribosyltransferase-isomerase activity"/>
    <property type="evidence" value="ECO:0007669"/>
    <property type="project" value="UniProtKB-EC"/>
</dbReference>
<evidence type="ECO:0000256" key="1">
    <source>
        <dbReference type="ARBA" id="ARBA00004496"/>
    </source>
</evidence>
<dbReference type="Gene3D" id="3.40.1780.10">
    <property type="entry name" value="QueA-like"/>
    <property type="match status" value="1"/>
</dbReference>
<keyword evidence="7 13" id="KW-0671">Queuosine biosynthesis</keyword>
<dbReference type="FunFam" id="3.40.1780.10:FF:000001">
    <property type="entry name" value="S-adenosylmethionine:tRNA ribosyltransferase-isomerase"/>
    <property type="match status" value="1"/>
</dbReference>